<sequence>MGKVYHSSKEQELKKLIPQKSTHGVEWVYGTKDLVMSAVFLNSYGGDFTCSVGREEETGKVYICERFKGAFDLRYDGIQGSIYVLSQDNFLDGKTSWNEEVVCPVPVQIIDEIKIEDAKEFLINLEKQEKLIIKYYPEKIDGIPSDDEDLVMRGIIWTRRFGDRILESVKLFHPHLLERILQGLKEDKYIDF</sequence>
<dbReference type="EMBL" id="JAHLPM010000009">
    <property type="protein sequence ID" value="MBU5438730.1"/>
    <property type="molecule type" value="Genomic_DNA"/>
</dbReference>
<evidence type="ECO:0000313" key="1">
    <source>
        <dbReference type="EMBL" id="MBU5438730.1"/>
    </source>
</evidence>
<evidence type="ECO:0000313" key="2">
    <source>
        <dbReference type="Proteomes" id="UP000749471"/>
    </source>
</evidence>
<name>A0ABS6E8H2_9FIRM</name>
<organism evidence="1 2">
    <name type="scientific">Tissierella simiarum</name>
    <dbReference type="NCBI Taxonomy" id="2841534"/>
    <lineage>
        <taxon>Bacteria</taxon>
        <taxon>Bacillati</taxon>
        <taxon>Bacillota</taxon>
        <taxon>Tissierellia</taxon>
        <taxon>Tissierellales</taxon>
        <taxon>Tissierellaceae</taxon>
        <taxon>Tissierella</taxon>
    </lineage>
</organism>
<reference evidence="1 2" key="1">
    <citation type="submission" date="2021-06" db="EMBL/GenBank/DDBJ databases">
        <authorList>
            <person name="Sun Q."/>
            <person name="Li D."/>
        </authorList>
    </citation>
    <scope>NUCLEOTIDE SEQUENCE [LARGE SCALE GENOMIC DNA]</scope>
    <source>
        <strain evidence="1 2">MSJ-40</strain>
    </source>
</reference>
<dbReference type="Proteomes" id="UP000749471">
    <property type="component" value="Unassembled WGS sequence"/>
</dbReference>
<accession>A0ABS6E8H2</accession>
<dbReference type="RefSeq" id="WP_216520041.1">
    <property type="nucleotide sequence ID" value="NZ_JAHLPM010000009.1"/>
</dbReference>
<gene>
    <name evidence="1" type="ORF">KQI42_11950</name>
</gene>
<keyword evidence="2" id="KW-1185">Reference proteome</keyword>
<proteinExistence type="predicted"/>
<protein>
    <submittedName>
        <fullName evidence="1">Uncharacterized protein</fullName>
    </submittedName>
</protein>
<comment type="caution">
    <text evidence="1">The sequence shown here is derived from an EMBL/GenBank/DDBJ whole genome shotgun (WGS) entry which is preliminary data.</text>
</comment>